<dbReference type="EMBL" id="JBAMIC010000019">
    <property type="protein sequence ID" value="KAK7093963.1"/>
    <property type="molecule type" value="Genomic_DNA"/>
</dbReference>
<proteinExistence type="predicted"/>
<sequence>MNCSIQGTVIRSFQILEPGLSEDNLICNETLEDGVELLSPVVPTHEDASAPDSVQDLLLSPDFIQDLLLSPIPSFSCQSGSPSPIPPEFVQAVSHQDTPCRTLSDHEHSPTAEEDSQDTLNDDKMTDSDDSYHPLDDENESTDSYEIPTQLASPVDEMSPLPPPSPTPLVSSVNKGKKRRKASDGMARENKELRLKGQAYMGRTTDQEGKQSFTRQKKQRQQGPACISDFCRRSQQRHCNEISDEERSEIFSMFWKELDWGQRKTYVSSMVNYVQVKRRRGIGRREGSFEYHLNVRGERLQVCKTTFLETLALKEWSVRSWVLQTNRPLETQEPSPPPSVKTTQNKTNEKSAVARMFIEQLPKVPSHYCRKDSKKLYLETIIQSKTHLYKLFKEFCDENGQQRVSRATLMRELKAMNIAIFKPRKDQCNLCLSYKYGQVWKEEYDTHIKRKVEAQTEKKLDKRIAEDDSDTLVITADLQVVLLSPRLFANANYYKSKLCCHNYTLYDLATRDVVCYYWHEGNGEVNSSNFASCLLDYLQNVQGSRETPLRTIIMYSDGCGYQNRNVTLSNCLLHFAIRTGIEMVQKYLEKGHTWMEVDSVHSAIERKLRDRQIYWPPEYVDVISSARQNAPYKVESLDFTFFKDFSKVMYVRSIRPGNGVGDPHVTDIRALRYSPCGTISYKLMLSDGWQVLPRRPAKVAEDVVIPNLYQQPRRIKKKWQDLQELKLVLPTEYHSFYEGLQHE</sequence>
<feature type="compositionally biased region" description="Basic and acidic residues" evidence="1">
    <location>
        <begin position="182"/>
        <end position="195"/>
    </location>
</feature>
<feature type="region of interest" description="Disordered" evidence="1">
    <location>
        <begin position="327"/>
        <end position="347"/>
    </location>
</feature>
<dbReference type="Pfam" id="PF25273">
    <property type="entry name" value="DUF7869"/>
    <property type="match status" value="1"/>
</dbReference>
<evidence type="ECO:0000256" key="1">
    <source>
        <dbReference type="SAM" id="MobiDB-lite"/>
    </source>
</evidence>
<evidence type="ECO:0000259" key="2">
    <source>
        <dbReference type="Pfam" id="PF25273"/>
    </source>
</evidence>
<evidence type="ECO:0000313" key="3">
    <source>
        <dbReference type="EMBL" id="KAK7093963.1"/>
    </source>
</evidence>
<dbReference type="PANTHER" id="PTHR10773">
    <property type="entry name" value="DNA-DIRECTED RNA POLYMERASES I, II, AND III SUBUNIT RPABC2"/>
    <property type="match status" value="1"/>
</dbReference>
<protein>
    <recommendedName>
        <fullName evidence="2">DUF7869 domain-containing protein</fullName>
    </recommendedName>
</protein>
<gene>
    <name evidence="3" type="ORF">V1264_007642</name>
</gene>
<keyword evidence="4" id="KW-1185">Reference proteome</keyword>
<evidence type="ECO:0000313" key="4">
    <source>
        <dbReference type="Proteomes" id="UP001374579"/>
    </source>
</evidence>
<dbReference type="PANTHER" id="PTHR10773:SF19">
    <property type="match status" value="1"/>
</dbReference>
<dbReference type="AlphaFoldDB" id="A0AAN9G3E4"/>
<accession>A0AAN9G3E4</accession>
<dbReference type="InterPro" id="IPR057191">
    <property type="entry name" value="DUF7869"/>
</dbReference>
<organism evidence="3 4">
    <name type="scientific">Littorina saxatilis</name>
    <dbReference type="NCBI Taxonomy" id="31220"/>
    <lineage>
        <taxon>Eukaryota</taxon>
        <taxon>Metazoa</taxon>
        <taxon>Spiralia</taxon>
        <taxon>Lophotrochozoa</taxon>
        <taxon>Mollusca</taxon>
        <taxon>Gastropoda</taxon>
        <taxon>Caenogastropoda</taxon>
        <taxon>Littorinimorpha</taxon>
        <taxon>Littorinoidea</taxon>
        <taxon>Littorinidae</taxon>
        <taxon>Littorina</taxon>
    </lineage>
</organism>
<dbReference type="Proteomes" id="UP001374579">
    <property type="component" value="Unassembled WGS sequence"/>
</dbReference>
<reference evidence="3 4" key="1">
    <citation type="submission" date="2024-02" db="EMBL/GenBank/DDBJ databases">
        <title>Chromosome-scale genome assembly of the rough periwinkle Littorina saxatilis.</title>
        <authorList>
            <person name="De Jode A."/>
            <person name="Faria R."/>
            <person name="Formenti G."/>
            <person name="Sims Y."/>
            <person name="Smith T.P."/>
            <person name="Tracey A."/>
            <person name="Wood J.M.D."/>
            <person name="Zagrodzka Z.B."/>
            <person name="Johannesson K."/>
            <person name="Butlin R.K."/>
            <person name="Leder E.H."/>
        </authorList>
    </citation>
    <scope>NUCLEOTIDE SEQUENCE [LARGE SCALE GENOMIC DNA]</scope>
    <source>
        <strain evidence="3">Snail1</strain>
        <tissue evidence="3">Muscle</tissue>
    </source>
</reference>
<comment type="caution">
    <text evidence="3">The sequence shown here is derived from an EMBL/GenBank/DDBJ whole genome shotgun (WGS) entry which is preliminary data.</text>
</comment>
<name>A0AAN9G3E4_9CAEN</name>
<feature type="region of interest" description="Disordered" evidence="1">
    <location>
        <begin position="76"/>
        <end position="225"/>
    </location>
</feature>
<feature type="compositionally biased region" description="Basic and acidic residues" evidence="1">
    <location>
        <begin position="121"/>
        <end position="136"/>
    </location>
</feature>
<feature type="domain" description="DUF7869" evidence="2">
    <location>
        <begin position="524"/>
        <end position="638"/>
    </location>
</feature>